<comment type="similarity">
    <text evidence="2">Belongs to the CWC22 family.</text>
</comment>
<dbReference type="SMART" id="SM00543">
    <property type="entry name" value="MIF4G"/>
    <property type="match status" value="1"/>
</dbReference>
<evidence type="ECO:0000256" key="4">
    <source>
        <dbReference type="ARBA" id="ARBA00022771"/>
    </source>
</evidence>
<evidence type="ECO:0000256" key="7">
    <source>
        <dbReference type="PROSITE-ProRule" id="PRU00723"/>
    </source>
</evidence>
<evidence type="ECO:0000259" key="10">
    <source>
        <dbReference type="PROSITE" id="PS51366"/>
    </source>
</evidence>
<dbReference type="PANTHER" id="PTHR18034:SF4">
    <property type="entry name" value="NUCLEOLAR MIF4G DOMAIN-CONTAINING PROTEIN 1"/>
    <property type="match status" value="1"/>
</dbReference>
<feature type="zinc finger region" description="C3H1-type" evidence="7">
    <location>
        <begin position="221"/>
        <end position="249"/>
    </location>
</feature>
<evidence type="ECO:0000256" key="1">
    <source>
        <dbReference type="ARBA" id="ARBA00004604"/>
    </source>
</evidence>
<feature type="compositionally biased region" description="Acidic residues" evidence="8">
    <location>
        <begin position="357"/>
        <end position="385"/>
    </location>
</feature>
<feature type="region of interest" description="Disordered" evidence="8">
    <location>
        <begin position="550"/>
        <end position="618"/>
    </location>
</feature>
<evidence type="ECO:0000259" key="9">
    <source>
        <dbReference type="PROSITE" id="PS50103"/>
    </source>
</evidence>
<dbReference type="SMART" id="SM00356">
    <property type="entry name" value="ZnF_C3H1"/>
    <property type="match status" value="4"/>
</dbReference>
<dbReference type="GO" id="GO:0008270">
    <property type="term" value="F:zinc ion binding"/>
    <property type="evidence" value="ECO:0007669"/>
    <property type="project" value="UniProtKB-KW"/>
</dbReference>
<keyword evidence="3 7" id="KW-0479">Metal-binding</keyword>
<evidence type="ECO:0000256" key="8">
    <source>
        <dbReference type="SAM" id="MobiDB-lite"/>
    </source>
</evidence>
<evidence type="ECO:0000256" key="6">
    <source>
        <dbReference type="ARBA" id="ARBA00023242"/>
    </source>
</evidence>
<evidence type="ECO:0000256" key="2">
    <source>
        <dbReference type="ARBA" id="ARBA00006856"/>
    </source>
</evidence>
<comment type="subcellular location">
    <subcellularLocation>
        <location evidence="1">Nucleus</location>
        <location evidence="1">Nucleolus</location>
    </subcellularLocation>
</comment>
<dbReference type="GO" id="GO:0042274">
    <property type="term" value="P:ribosomal small subunit biogenesis"/>
    <property type="evidence" value="ECO:0007669"/>
    <property type="project" value="TreeGrafter"/>
</dbReference>
<keyword evidence="6" id="KW-0539">Nucleus</keyword>
<dbReference type="InterPro" id="IPR016024">
    <property type="entry name" value="ARM-type_fold"/>
</dbReference>
<feature type="region of interest" description="Disordered" evidence="8">
    <location>
        <begin position="357"/>
        <end position="535"/>
    </location>
</feature>
<feature type="zinc finger region" description="C3H1-type" evidence="7">
    <location>
        <begin position="252"/>
        <end position="280"/>
    </location>
</feature>
<dbReference type="PANTHER" id="PTHR18034">
    <property type="entry name" value="CELL CYCLE CONTROL PROTEIN CWF22-RELATED"/>
    <property type="match status" value="1"/>
</dbReference>
<dbReference type="SUPFAM" id="SSF90229">
    <property type="entry name" value="CCCH zinc finger"/>
    <property type="match status" value="1"/>
</dbReference>
<gene>
    <name evidence="11" type="ORF">RHS04_06033</name>
</gene>
<organism evidence="11 12">
    <name type="scientific">Rhizoctonia solani</name>
    <dbReference type="NCBI Taxonomy" id="456999"/>
    <lineage>
        <taxon>Eukaryota</taxon>
        <taxon>Fungi</taxon>
        <taxon>Dikarya</taxon>
        <taxon>Basidiomycota</taxon>
        <taxon>Agaricomycotina</taxon>
        <taxon>Agaricomycetes</taxon>
        <taxon>Cantharellales</taxon>
        <taxon>Ceratobasidiaceae</taxon>
        <taxon>Rhizoctonia</taxon>
    </lineage>
</organism>
<sequence length="1306" mass="143855">MAQTEAQILEEISRLSGAINRHKLQAQPRGGYRGGRPYVPHSQRSTKPYTNAQEVVLNGQVFQSGRGGKSLVRKGAPTISRATSAPAPTPTPQTSASTLAPASGSTTTPQYVHAGKHTLIAANRVNKKPRPPPPAVLAAKRARLAKLSKVLNNVQAHRRNKTVKRRKVVEKPCKFWTRICQNGNTCPYQHDPQKTAICPRFVSGDCPNTALTCPLSHDPTPERMPLCVHFQNAGRCRLGSSCPYPHVFLGDKRKEGVCRDFAVLGYCARGVECERNHVRECPDFAERGVCATKGCKLPHVIRASRGKMEAAAASASAAAKATAAGAALAEESMPGSGEQKEGQQKLGDEFVSLMFEESEDEEQDGEEEEEGDDQEDEDEENEDVDVILSDHEDVDDSDNEIISGLDLDRSTMGYKDKRTKLPQSLLEEINSKDSELASGHVRRAGGKGKGQDRRSARKEKREAVKKGKNDYFSRVKERDKFHEKRAGESVDTRPAKKPRIEAAAGPLTPAPISKPKLASVPQISKSIPTDSELKPARAGLELGHIATKLVKSAKSTKPTKSTKSTPLSRLAASTSTSKKRTKDIEDDEIAWLEAKLGVSKKKGKQKGYGGAFSADGLDDILGDLDRIEMDMDMSGLGGDDDDLDAELEEKGDDGDQSDGSEGDEGDEGLDEEAEDQDSQLDESDSESGENQGESDEEVPTLLDPQAEKEQAISPTATQSKGAYVPPHLRQKADPNSTQSPEQAKLARQLKGLLNRLSEQNIESIVGEVEALYRANPRNDVTQALTSIILDSVSSSANLLDTFVILHAAFVAAIHKIIGIEFAAFFIENTVSSYETHWNSLRSSSSQNPEEPAIGSKESSNLLVLLSELYNFQIISCVLIYDLIRALLDSEFSEFDVELLLKVVKNSGQQMRQDDPLALKDIIQLVQNKMKGKRDNELSSRFRLMVETLVNLKNNKVKRATGTGQNVGAEAIERMKKYLGGINKKRHVMSHEPLRVSLEDLHTSSKRGKWWLVGSAWGGDPLVEKKATKTAQSSKTKDKGTSTAQATEQLMQLARQHGMNTEVRRNIFVVLVSSDDYVDACERLTQLDLQETQQREIIRVVLHCCGNERAYNPFYTLVTHHLCQKSHSHRITLQYCLWDFLRSLGETQVGGEAISRDEVASGDEVSNSMISNHAKAYAWWLARGSVALTIFKPVEFLVLRPRTKQFFRSLFAQMVISSQSNSPLVDVRSPESSIPQARNREAIQEIIAKAKRLPALCKGIGYFIKSMLSDEQDLKTKTKRAHELVIWGLSVVQDALQEDSLSDDDDL</sequence>
<feature type="region of interest" description="Disordered" evidence="8">
    <location>
        <begin position="630"/>
        <end position="743"/>
    </location>
</feature>
<feature type="compositionally biased region" description="Basic and acidic residues" evidence="8">
    <location>
        <begin position="449"/>
        <end position="500"/>
    </location>
</feature>
<evidence type="ECO:0008006" key="13">
    <source>
        <dbReference type="Google" id="ProtNLM"/>
    </source>
</evidence>
<dbReference type="InterPro" id="IPR003891">
    <property type="entry name" value="Initiation_fac_eIF4g_MI"/>
</dbReference>
<dbReference type="Gene3D" id="4.10.1000.10">
    <property type="entry name" value="Zinc finger, CCCH-type"/>
    <property type="match status" value="2"/>
</dbReference>
<dbReference type="InterPro" id="IPR000571">
    <property type="entry name" value="Znf_CCCH"/>
</dbReference>
<keyword evidence="4 7" id="KW-0863">Zinc-finger</keyword>
<feature type="domain" description="C3H1-type" evidence="9">
    <location>
        <begin position="197"/>
        <end position="220"/>
    </location>
</feature>
<feature type="compositionally biased region" description="Low complexity" evidence="8">
    <location>
        <begin position="79"/>
        <end position="103"/>
    </location>
</feature>
<dbReference type="InterPro" id="IPR003890">
    <property type="entry name" value="MIF4G-like_typ-3"/>
</dbReference>
<proteinExistence type="inferred from homology"/>
<dbReference type="Gene3D" id="1.25.40.180">
    <property type="match status" value="1"/>
</dbReference>
<dbReference type="GO" id="GO:0005730">
    <property type="term" value="C:nucleolus"/>
    <property type="evidence" value="ECO:0007669"/>
    <property type="project" value="UniProtKB-SubCell"/>
</dbReference>
<feature type="zinc finger region" description="C3H1-type" evidence="7">
    <location>
        <begin position="167"/>
        <end position="193"/>
    </location>
</feature>
<protein>
    <recommendedName>
        <fullName evidence="13">Suppressor of glycerol defect protein 1 [Schizosaccharomyces pombe 972h-]</fullName>
    </recommendedName>
</protein>
<comment type="caution">
    <text evidence="11">The sequence shown here is derived from an EMBL/GenBank/DDBJ whole genome shotgun (WGS) entry which is preliminary data.</text>
</comment>
<dbReference type="Pfam" id="PF02847">
    <property type="entry name" value="MA3"/>
    <property type="match status" value="1"/>
</dbReference>
<dbReference type="PROSITE" id="PS50103">
    <property type="entry name" value="ZF_C3H1"/>
    <property type="match status" value="4"/>
</dbReference>
<feature type="domain" description="MI" evidence="10">
    <location>
        <begin position="1061"/>
        <end position="1195"/>
    </location>
</feature>
<dbReference type="PROSITE" id="PS51366">
    <property type="entry name" value="MI"/>
    <property type="match status" value="1"/>
</dbReference>
<feature type="compositionally biased region" description="Acidic residues" evidence="8">
    <location>
        <begin position="638"/>
        <end position="698"/>
    </location>
</feature>
<dbReference type="Proteomes" id="UP000650582">
    <property type="component" value="Unassembled WGS sequence"/>
</dbReference>
<feature type="compositionally biased region" description="Low complexity" evidence="8">
    <location>
        <begin position="552"/>
        <end position="566"/>
    </location>
</feature>
<feature type="domain" description="C3H1-type" evidence="9">
    <location>
        <begin position="221"/>
        <end position="249"/>
    </location>
</feature>
<dbReference type="EMBL" id="JACYCC010000040">
    <property type="protein sequence ID" value="KAF8677705.1"/>
    <property type="molecule type" value="Genomic_DNA"/>
</dbReference>
<feature type="domain" description="C3H1-type" evidence="9">
    <location>
        <begin position="167"/>
        <end position="193"/>
    </location>
</feature>
<evidence type="ECO:0000256" key="3">
    <source>
        <dbReference type="ARBA" id="ARBA00022723"/>
    </source>
</evidence>
<dbReference type="SMART" id="SM00544">
    <property type="entry name" value="MA3"/>
    <property type="match status" value="1"/>
</dbReference>
<feature type="region of interest" description="Disordered" evidence="8">
    <location>
        <begin position="79"/>
        <end position="111"/>
    </location>
</feature>
<dbReference type="InterPro" id="IPR036855">
    <property type="entry name" value="Znf_CCCH_sf"/>
</dbReference>
<dbReference type="GO" id="GO:0003723">
    <property type="term" value="F:RNA binding"/>
    <property type="evidence" value="ECO:0007669"/>
    <property type="project" value="InterPro"/>
</dbReference>
<accession>A0A8H7H6J4</accession>
<evidence type="ECO:0000313" key="11">
    <source>
        <dbReference type="EMBL" id="KAF8677705.1"/>
    </source>
</evidence>
<feature type="zinc finger region" description="C3H1-type" evidence="7">
    <location>
        <begin position="197"/>
        <end position="220"/>
    </location>
</feature>
<dbReference type="Pfam" id="PF02854">
    <property type="entry name" value="MIF4G"/>
    <property type="match status" value="1"/>
</dbReference>
<keyword evidence="5 7" id="KW-0862">Zinc</keyword>
<reference evidence="11" key="1">
    <citation type="submission" date="2020-09" db="EMBL/GenBank/DDBJ databases">
        <title>Comparative genome analyses of four rice-infecting Rhizoctonia solani isolates reveal extensive enrichment of homogalacturonan modification genes.</title>
        <authorList>
            <person name="Lee D.-Y."/>
            <person name="Jeon J."/>
            <person name="Kim K.-T."/>
            <person name="Cheong K."/>
            <person name="Song H."/>
            <person name="Choi G."/>
            <person name="Ko J."/>
            <person name="Opiyo S.O."/>
            <person name="Zuo S."/>
            <person name="Madhav S."/>
            <person name="Lee Y.-H."/>
            <person name="Wang G.-L."/>
        </authorList>
    </citation>
    <scope>NUCLEOTIDE SEQUENCE</scope>
    <source>
        <strain evidence="11">AG1-IA YN-7</strain>
    </source>
</reference>
<name>A0A8H7H6J4_9AGAM</name>
<dbReference type="SUPFAM" id="SSF48371">
    <property type="entry name" value="ARM repeat"/>
    <property type="match status" value="1"/>
</dbReference>
<feature type="domain" description="C3H1-type" evidence="9">
    <location>
        <begin position="252"/>
        <end position="280"/>
    </location>
</feature>
<evidence type="ECO:0000256" key="5">
    <source>
        <dbReference type="ARBA" id="ARBA00022833"/>
    </source>
</evidence>
<dbReference type="InterPro" id="IPR050781">
    <property type="entry name" value="CWC22_splicing_factor"/>
</dbReference>
<evidence type="ECO:0000313" key="12">
    <source>
        <dbReference type="Proteomes" id="UP000650582"/>
    </source>
</evidence>